<dbReference type="AlphaFoldDB" id="A0A0W0VF39"/>
<sequence length="77" mass="8676">MTAESDLNNNLVSGKRFADFNNTVKLYNHVFSSSSSLRHYVFHSTTNGLEKVISRLGKKLIFDLDKLDVWLAQGGTK</sequence>
<evidence type="ECO:0000313" key="2">
    <source>
        <dbReference type="Proteomes" id="UP000054869"/>
    </source>
</evidence>
<protein>
    <submittedName>
        <fullName evidence="1">Uncharacterized protein</fullName>
    </submittedName>
</protein>
<dbReference type="STRING" id="45067.Llan_2322"/>
<organism evidence="1 2">
    <name type="scientific">Legionella lansingensis</name>
    <dbReference type="NCBI Taxonomy" id="45067"/>
    <lineage>
        <taxon>Bacteria</taxon>
        <taxon>Pseudomonadati</taxon>
        <taxon>Pseudomonadota</taxon>
        <taxon>Gammaproteobacteria</taxon>
        <taxon>Legionellales</taxon>
        <taxon>Legionellaceae</taxon>
        <taxon>Legionella</taxon>
    </lineage>
</organism>
<reference evidence="1 2" key="1">
    <citation type="submission" date="2015-11" db="EMBL/GenBank/DDBJ databases">
        <title>Genomic analysis of 38 Legionella species identifies large and diverse effector repertoires.</title>
        <authorList>
            <person name="Burstein D."/>
            <person name="Amaro F."/>
            <person name="Zusman T."/>
            <person name="Lifshitz Z."/>
            <person name="Cohen O."/>
            <person name="Gilbert J.A."/>
            <person name="Pupko T."/>
            <person name="Shuman H.A."/>
            <person name="Segal G."/>
        </authorList>
    </citation>
    <scope>NUCLEOTIDE SEQUENCE [LARGE SCALE GENOMIC DNA]</scope>
    <source>
        <strain evidence="1 2">ATCC 49751</strain>
    </source>
</reference>
<accession>A0A0W0VF39</accession>
<proteinExistence type="predicted"/>
<name>A0A0W0VF39_9GAMM</name>
<evidence type="ECO:0000313" key="1">
    <source>
        <dbReference type="EMBL" id="KTD18719.1"/>
    </source>
</evidence>
<keyword evidence="2" id="KW-1185">Reference proteome</keyword>
<dbReference type="EMBL" id="LNYI01000057">
    <property type="protein sequence ID" value="KTD18719.1"/>
    <property type="molecule type" value="Genomic_DNA"/>
</dbReference>
<dbReference type="Proteomes" id="UP000054869">
    <property type="component" value="Unassembled WGS sequence"/>
</dbReference>
<dbReference type="RefSeq" id="WP_028372439.1">
    <property type="nucleotide sequence ID" value="NZ_CAAAJD010000004.1"/>
</dbReference>
<gene>
    <name evidence="1" type="ORF">Llan_2322</name>
</gene>
<comment type="caution">
    <text evidence="1">The sequence shown here is derived from an EMBL/GenBank/DDBJ whole genome shotgun (WGS) entry which is preliminary data.</text>
</comment>
<dbReference type="PATRIC" id="fig|45067.4.peg.2440"/>